<evidence type="ECO:0000256" key="4">
    <source>
        <dbReference type="ARBA" id="ARBA00022692"/>
    </source>
</evidence>
<feature type="transmembrane region" description="Helical" evidence="9">
    <location>
        <begin position="209"/>
        <end position="230"/>
    </location>
</feature>
<comment type="subunit">
    <text evidence="9">Forms a complex with SecD. Part of the essential Sec protein translocation apparatus which comprises SecA, SecYEG and auxiliary proteins SecDF. Other proteins may also be involved.</text>
</comment>
<comment type="subcellular location">
    <subcellularLocation>
        <location evidence="1 9">Cell membrane</location>
        <topology evidence="1 9">Multi-pass membrane protein</topology>
    </subcellularLocation>
</comment>
<dbReference type="InterPro" id="IPR005665">
    <property type="entry name" value="SecF_bac"/>
</dbReference>
<evidence type="ECO:0000313" key="11">
    <source>
        <dbReference type="EMBL" id="RDB35562.1"/>
    </source>
</evidence>
<proteinExistence type="inferred from homology"/>
<dbReference type="GO" id="GO:0005886">
    <property type="term" value="C:plasma membrane"/>
    <property type="evidence" value="ECO:0007669"/>
    <property type="project" value="UniProtKB-SubCell"/>
</dbReference>
<evidence type="ECO:0000256" key="7">
    <source>
        <dbReference type="ARBA" id="ARBA00023010"/>
    </source>
</evidence>
<feature type="transmembrane region" description="Helical" evidence="9">
    <location>
        <begin position="26"/>
        <end position="44"/>
    </location>
</feature>
<evidence type="ECO:0000256" key="3">
    <source>
        <dbReference type="ARBA" id="ARBA00022475"/>
    </source>
</evidence>
<dbReference type="InterPro" id="IPR055344">
    <property type="entry name" value="SecD_SecF_C_bact"/>
</dbReference>
<feature type="transmembrane region" description="Helical" evidence="9">
    <location>
        <begin position="261"/>
        <end position="279"/>
    </location>
</feature>
<keyword evidence="8 9" id="KW-0472">Membrane</keyword>
<protein>
    <recommendedName>
        <fullName evidence="9">Protein-export membrane protein SecF</fullName>
    </recommendedName>
</protein>
<feature type="domain" description="Protein export membrane protein SecD/SecF C-terminal" evidence="10">
    <location>
        <begin position="132"/>
        <end position="312"/>
    </location>
</feature>
<dbReference type="Pfam" id="PF02355">
    <property type="entry name" value="SecD_SecF_C"/>
    <property type="match status" value="1"/>
</dbReference>
<evidence type="ECO:0000256" key="1">
    <source>
        <dbReference type="ARBA" id="ARBA00004651"/>
    </source>
</evidence>
<dbReference type="Pfam" id="PF07549">
    <property type="entry name" value="Sec_GG"/>
    <property type="match status" value="1"/>
</dbReference>
<feature type="transmembrane region" description="Helical" evidence="9">
    <location>
        <begin position="182"/>
        <end position="203"/>
    </location>
</feature>
<dbReference type="PANTHER" id="PTHR30081:SF8">
    <property type="entry name" value="PROTEIN TRANSLOCASE SUBUNIT SECF"/>
    <property type="match status" value="1"/>
</dbReference>
<dbReference type="PANTHER" id="PTHR30081">
    <property type="entry name" value="PROTEIN-EXPORT MEMBRANE PROTEIN SEC"/>
    <property type="match status" value="1"/>
</dbReference>
<dbReference type="InterPro" id="IPR022646">
    <property type="entry name" value="SecD/SecF_CS"/>
</dbReference>
<evidence type="ECO:0000256" key="9">
    <source>
        <dbReference type="HAMAP-Rule" id="MF_01464"/>
    </source>
</evidence>
<comment type="caution">
    <text evidence="11">The sequence shown here is derived from an EMBL/GenBank/DDBJ whole genome shotgun (WGS) entry which is preliminary data.</text>
</comment>
<keyword evidence="12" id="KW-1185">Reference proteome</keyword>
<keyword evidence="6 9" id="KW-1133">Transmembrane helix</keyword>
<dbReference type="GO" id="GO:0065002">
    <property type="term" value="P:intracellular protein transmembrane transport"/>
    <property type="evidence" value="ECO:0007669"/>
    <property type="project" value="UniProtKB-UniRule"/>
</dbReference>
<organism evidence="11 12">
    <name type="scientific">Spirobacillus cienkowskii</name>
    <dbReference type="NCBI Taxonomy" id="495820"/>
    <lineage>
        <taxon>Bacteria</taxon>
        <taxon>Pseudomonadati</taxon>
        <taxon>Bdellovibrionota</taxon>
        <taxon>Oligoflexia</taxon>
        <taxon>Silvanigrellales</taxon>
        <taxon>Spirobacillus</taxon>
    </lineage>
</organism>
<keyword evidence="5 9" id="KW-0653">Protein transport</keyword>
<dbReference type="Gene3D" id="1.20.1640.10">
    <property type="entry name" value="Multidrug efflux transporter AcrB transmembrane domain"/>
    <property type="match status" value="1"/>
</dbReference>
<dbReference type="PRINTS" id="PR01755">
    <property type="entry name" value="SECFTRNLCASE"/>
</dbReference>
<dbReference type="GO" id="GO:0015450">
    <property type="term" value="F:protein-transporting ATPase activity"/>
    <property type="evidence" value="ECO:0007669"/>
    <property type="project" value="InterPro"/>
</dbReference>
<dbReference type="HAMAP" id="MF_01464_B">
    <property type="entry name" value="SecF_B"/>
    <property type="match status" value="1"/>
</dbReference>
<dbReference type="NCBIfam" id="TIGR00966">
    <property type="entry name" value="transloc_SecF"/>
    <property type="match status" value="1"/>
</dbReference>
<dbReference type="AlphaFoldDB" id="A0A369KPS0"/>
<dbReference type="NCBIfam" id="TIGR00916">
    <property type="entry name" value="2A0604s01"/>
    <property type="match status" value="1"/>
</dbReference>
<evidence type="ECO:0000256" key="6">
    <source>
        <dbReference type="ARBA" id="ARBA00022989"/>
    </source>
</evidence>
<dbReference type="GO" id="GO:0006605">
    <property type="term" value="P:protein targeting"/>
    <property type="evidence" value="ECO:0007669"/>
    <property type="project" value="UniProtKB-UniRule"/>
</dbReference>
<evidence type="ECO:0000256" key="8">
    <source>
        <dbReference type="ARBA" id="ARBA00023136"/>
    </source>
</evidence>
<keyword evidence="4 9" id="KW-0812">Transmembrane</keyword>
<reference evidence="11" key="1">
    <citation type="submission" date="2018-04" db="EMBL/GenBank/DDBJ databases">
        <title>Draft genome sequence of the Candidatus Spirobacillus cienkowskii, a pathogen of freshwater Daphnia species, reconstructed from hemolymph metagenomic reads.</title>
        <authorList>
            <person name="Bresciani L."/>
            <person name="Lemos L.N."/>
            <person name="Wale N."/>
            <person name="Lin J.Y."/>
            <person name="Fernandes G.R."/>
            <person name="Duffy M.A."/>
            <person name="Rodrigues J.M."/>
        </authorList>
    </citation>
    <scope>NUCLEOTIDE SEQUENCE [LARGE SCALE GENOMIC DNA]</scope>
    <source>
        <strain evidence="11">Binning01</strain>
    </source>
</reference>
<gene>
    <name evidence="9 11" type="primary">secF</name>
    <name evidence="11" type="ORF">DCC88_09455</name>
</gene>
<dbReference type="InterPro" id="IPR022645">
    <property type="entry name" value="SecD/SecF_bac"/>
</dbReference>
<dbReference type="InterPro" id="IPR048634">
    <property type="entry name" value="SecD_SecF_C"/>
</dbReference>
<dbReference type="SUPFAM" id="SSF82866">
    <property type="entry name" value="Multidrug efflux transporter AcrB transmembrane domain"/>
    <property type="match status" value="1"/>
</dbReference>
<keyword evidence="7 9" id="KW-0811">Translocation</keyword>
<evidence type="ECO:0000313" key="12">
    <source>
        <dbReference type="Proteomes" id="UP000253934"/>
    </source>
</evidence>
<dbReference type="Proteomes" id="UP000253934">
    <property type="component" value="Unassembled WGS sequence"/>
</dbReference>
<name>A0A369KPS0_9BACT</name>
<comment type="function">
    <text evidence="9">Part of the Sec protein translocase complex. Interacts with the SecYEG preprotein conducting channel. SecDF uses the proton motive force (PMF) to complete protein translocation after the ATP-dependent function of SecA.</text>
</comment>
<keyword evidence="2 9" id="KW-0813">Transport</keyword>
<keyword evidence="3 9" id="KW-1003">Cell membrane</keyword>
<accession>A0A369KPS0</accession>
<dbReference type="GO" id="GO:0043952">
    <property type="term" value="P:protein transport by the Sec complex"/>
    <property type="evidence" value="ECO:0007669"/>
    <property type="project" value="UniProtKB-UniRule"/>
</dbReference>
<evidence type="ECO:0000256" key="2">
    <source>
        <dbReference type="ARBA" id="ARBA00022448"/>
    </source>
</evidence>
<comment type="similarity">
    <text evidence="9">Belongs to the SecD/SecF family. SecF subfamily.</text>
</comment>
<dbReference type="InterPro" id="IPR022813">
    <property type="entry name" value="SecD/SecF_arch_bac"/>
</dbReference>
<evidence type="ECO:0000259" key="10">
    <source>
        <dbReference type="Pfam" id="PF02355"/>
    </source>
</evidence>
<feature type="transmembrane region" description="Helical" evidence="9">
    <location>
        <begin position="158"/>
        <end position="175"/>
    </location>
</feature>
<dbReference type="EMBL" id="QOVW01000081">
    <property type="protein sequence ID" value="RDB35562.1"/>
    <property type="molecule type" value="Genomic_DNA"/>
</dbReference>
<sequence length="356" mass="39704">MMAFKIGNIQVFPHNYYFDFMKWRKVTIGISAFFVVLSLLIVGFKGLNYSIDFLGGAEIQVNVLNNSLTREQLQQTVVQQGFSQAEVTSYGNLATRKDGESSYLIRIQRQKGQDENATTNRADLLVDKLKTQYGNEKIQIASITNISGKVGREDEFKGYMALLLSCIGILIYIAYRFDTRFAPGAVLCLVHNVIIALGFMTMLDRPFTTASIAAFLTIVGYSINDTVIVYDRIRETRLLQPKMPMVDVVNRSISQTMNRTILTSTTGVLALIVLSVIGGGSIEDFAITMLVGVIVGTYSSIYVAAPLTLMMDKYFNKLGWKQKSQGEAAKVERPKDYAPPIYVRKKSVQEKKINGS</sequence>
<feature type="transmembrane region" description="Helical" evidence="9">
    <location>
        <begin position="285"/>
        <end position="309"/>
    </location>
</feature>
<evidence type="ECO:0000256" key="5">
    <source>
        <dbReference type="ARBA" id="ARBA00022927"/>
    </source>
</evidence>